<accession>A0A7S1BSB6</accession>
<name>A0A7S1BSB6_9STRA</name>
<sequence>MVAPEDRKNNPSFWKERLEALLHYRKSLQLSLLSFPDANSSSLQPGLWHQCSPGGSFFRNICEDDKSGTISKSFHSSWLLELTRIEGELCKTETNIRSTCVQIQSITNCN</sequence>
<protein>
    <submittedName>
        <fullName evidence="1">Uncharacterized protein</fullName>
    </submittedName>
</protein>
<reference evidence="1" key="1">
    <citation type="submission" date="2021-01" db="EMBL/GenBank/DDBJ databases">
        <authorList>
            <person name="Corre E."/>
            <person name="Pelletier E."/>
            <person name="Niang G."/>
            <person name="Scheremetjew M."/>
            <person name="Finn R."/>
            <person name="Kale V."/>
            <person name="Holt S."/>
            <person name="Cochrane G."/>
            <person name="Meng A."/>
            <person name="Brown T."/>
            <person name="Cohen L."/>
        </authorList>
    </citation>
    <scope>NUCLEOTIDE SEQUENCE</scope>
    <source>
        <strain evidence="1">308</strain>
    </source>
</reference>
<organism evidence="1">
    <name type="scientific">Corethron hystrix</name>
    <dbReference type="NCBI Taxonomy" id="216773"/>
    <lineage>
        <taxon>Eukaryota</taxon>
        <taxon>Sar</taxon>
        <taxon>Stramenopiles</taxon>
        <taxon>Ochrophyta</taxon>
        <taxon>Bacillariophyta</taxon>
        <taxon>Coscinodiscophyceae</taxon>
        <taxon>Corethrophycidae</taxon>
        <taxon>Corethrales</taxon>
        <taxon>Corethraceae</taxon>
        <taxon>Corethron</taxon>
    </lineage>
</organism>
<proteinExistence type="predicted"/>
<evidence type="ECO:0000313" key="1">
    <source>
        <dbReference type="EMBL" id="CAD8895038.1"/>
    </source>
</evidence>
<dbReference type="AlphaFoldDB" id="A0A7S1BSB6"/>
<gene>
    <name evidence="1" type="ORF">CHYS00102_LOCUS22252</name>
</gene>
<dbReference type="EMBL" id="HBFR01030596">
    <property type="protein sequence ID" value="CAD8895038.1"/>
    <property type="molecule type" value="Transcribed_RNA"/>
</dbReference>